<dbReference type="InterPro" id="IPR021561">
    <property type="entry name" value="AbiEi_3"/>
</dbReference>
<evidence type="ECO:0000313" key="3">
    <source>
        <dbReference type="Proteomes" id="UP001214043"/>
    </source>
</evidence>
<dbReference type="Proteomes" id="UP001214043">
    <property type="component" value="Chromosome"/>
</dbReference>
<organism evidence="2 3">
    <name type="scientific">Hyphococcus flavus</name>
    <dbReference type="NCBI Taxonomy" id="1866326"/>
    <lineage>
        <taxon>Bacteria</taxon>
        <taxon>Pseudomonadati</taxon>
        <taxon>Pseudomonadota</taxon>
        <taxon>Alphaproteobacteria</taxon>
        <taxon>Parvularculales</taxon>
        <taxon>Parvularculaceae</taxon>
        <taxon>Hyphococcus</taxon>
    </lineage>
</organism>
<sequence>MPLNAEQRTRLREDAPFGLFVTKEWLSGKGYARHSIDNLVKSGQLISLRPGVYIRPDTQLGWEGVVCSLQRMGGDLSVGGLTALELHGLGHYLALSETRRIVLFGADPLPSWINHLVRDVTFEKRSEARLFAASPYAETDDDREDAQERRRCKKRDPAMAGLTTMQIAEHLPPLSLSTPERAILEVLFDVPKRVSFEHADQLLQGLATLSPRRLETVLNLCVNIRVKRLFFWFADRHQFQWRARLDPNDFGLGRGNRVVAKPGRLDPTYAITVPESFADDA</sequence>
<dbReference type="KEGG" id="hfl:PUV54_01635"/>
<evidence type="ECO:0000259" key="1">
    <source>
        <dbReference type="Pfam" id="PF17194"/>
    </source>
</evidence>
<gene>
    <name evidence="2" type="ORF">PUV54_01635</name>
</gene>
<dbReference type="Pfam" id="PF17194">
    <property type="entry name" value="AbiEi_3_N"/>
    <property type="match status" value="1"/>
</dbReference>
<name>A0AAF0CG26_9PROT</name>
<evidence type="ECO:0000313" key="2">
    <source>
        <dbReference type="EMBL" id="WDI31889.1"/>
    </source>
</evidence>
<protein>
    <submittedName>
        <fullName evidence="2">Type IV toxin-antitoxin system AbiEi family antitoxin domain-containing protein</fullName>
    </submittedName>
</protein>
<proteinExistence type="predicted"/>
<keyword evidence="3" id="KW-1185">Reference proteome</keyword>
<dbReference type="AlphaFoldDB" id="A0AAF0CG26"/>
<reference evidence="2" key="1">
    <citation type="submission" date="2023-02" db="EMBL/GenBank/DDBJ databases">
        <title>Genome sequence of Hyphococcus flavus.</title>
        <authorList>
            <person name="Rong J.-C."/>
            <person name="Zhao Q."/>
            <person name="Yi M."/>
            <person name="Wu J.-Y."/>
        </authorList>
    </citation>
    <scope>NUCLEOTIDE SEQUENCE</scope>
    <source>
        <strain evidence="2">MCCC 1K03223</strain>
    </source>
</reference>
<accession>A0AAF0CG26</accession>
<dbReference type="Pfam" id="PF11459">
    <property type="entry name" value="AbiEi_3"/>
    <property type="match status" value="1"/>
</dbReference>
<dbReference type="RefSeq" id="WP_274493773.1">
    <property type="nucleotide sequence ID" value="NZ_CP118166.1"/>
</dbReference>
<feature type="domain" description="Transcriptional regulator AbiEi antitoxin N-terminal" evidence="1">
    <location>
        <begin position="10"/>
        <end position="95"/>
    </location>
</feature>
<dbReference type="EMBL" id="CP118166">
    <property type="protein sequence ID" value="WDI31889.1"/>
    <property type="molecule type" value="Genomic_DNA"/>
</dbReference>
<dbReference type="InterPro" id="IPR033455">
    <property type="entry name" value="AbiEi_3_N"/>
</dbReference>